<reference evidence="2 3" key="1">
    <citation type="submission" date="2019-03" db="EMBL/GenBank/DDBJ databases">
        <title>Single cell metagenomics reveals metabolic interactions within the superorganism composed of flagellate Streblomastix strix and complex community of Bacteroidetes bacteria on its surface.</title>
        <authorList>
            <person name="Treitli S.C."/>
            <person name="Kolisko M."/>
            <person name="Husnik F."/>
            <person name="Keeling P."/>
            <person name="Hampl V."/>
        </authorList>
    </citation>
    <scope>NUCLEOTIDE SEQUENCE [LARGE SCALE GENOMIC DNA]</scope>
    <source>
        <strain evidence="2">ST1C</strain>
    </source>
</reference>
<proteinExistence type="predicted"/>
<dbReference type="Proteomes" id="UP000324800">
    <property type="component" value="Unassembled WGS sequence"/>
</dbReference>
<dbReference type="AlphaFoldDB" id="A0A5J4UDK3"/>
<evidence type="ECO:0000313" key="3">
    <source>
        <dbReference type="Proteomes" id="UP000324800"/>
    </source>
</evidence>
<dbReference type="EMBL" id="SNRW01017151">
    <property type="protein sequence ID" value="KAA6368638.1"/>
    <property type="molecule type" value="Genomic_DNA"/>
</dbReference>
<gene>
    <name evidence="2" type="ORF">EZS28_035836</name>
</gene>
<evidence type="ECO:0000313" key="2">
    <source>
        <dbReference type="EMBL" id="KAA6368638.1"/>
    </source>
</evidence>
<name>A0A5J4UDK3_9EUKA</name>
<dbReference type="Pfam" id="PF25583">
    <property type="entry name" value="WCX"/>
    <property type="match status" value="1"/>
</dbReference>
<sequence>MFTDGHPQHVTFFVDHRDGNYIEAMPIHLSQRLTRTSEGIIVELYISVTLDFIMELMSRSWSLKIIEPLSLRKRMREIYQEAERRNSQITARKNSIRPDDTQIISIRDKTFQKQLSIVDFSDIKS</sequence>
<feature type="domain" description="WCX" evidence="1">
    <location>
        <begin position="7"/>
        <end position="81"/>
    </location>
</feature>
<evidence type="ECO:0000259" key="1">
    <source>
        <dbReference type="Pfam" id="PF25583"/>
    </source>
</evidence>
<comment type="caution">
    <text evidence="2">The sequence shown here is derived from an EMBL/GenBank/DDBJ whole genome shotgun (WGS) entry which is preliminary data.</text>
</comment>
<protein>
    <recommendedName>
        <fullName evidence="1">WCX domain-containing protein</fullName>
    </recommendedName>
</protein>
<accession>A0A5J4UDK3</accession>
<organism evidence="2 3">
    <name type="scientific">Streblomastix strix</name>
    <dbReference type="NCBI Taxonomy" id="222440"/>
    <lineage>
        <taxon>Eukaryota</taxon>
        <taxon>Metamonada</taxon>
        <taxon>Preaxostyla</taxon>
        <taxon>Oxymonadida</taxon>
        <taxon>Streblomastigidae</taxon>
        <taxon>Streblomastix</taxon>
    </lineage>
</organism>
<dbReference type="InterPro" id="IPR057727">
    <property type="entry name" value="WCX_dom"/>
</dbReference>